<evidence type="ECO:0000313" key="3">
    <source>
        <dbReference type="Proteomes" id="UP000824145"/>
    </source>
</evidence>
<name>A0A9D1MMZ9_9FIRM</name>
<feature type="coiled-coil region" evidence="1">
    <location>
        <begin position="69"/>
        <end position="96"/>
    </location>
</feature>
<dbReference type="EMBL" id="DVNJ01000025">
    <property type="protein sequence ID" value="HIU63048.1"/>
    <property type="molecule type" value="Genomic_DNA"/>
</dbReference>
<evidence type="ECO:0000256" key="1">
    <source>
        <dbReference type="SAM" id="Coils"/>
    </source>
</evidence>
<proteinExistence type="predicted"/>
<accession>A0A9D1MMZ9</accession>
<protein>
    <submittedName>
        <fullName evidence="2">Uncharacterized protein</fullName>
    </submittedName>
</protein>
<dbReference type="AlphaFoldDB" id="A0A9D1MMZ9"/>
<dbReference type="Proteomes" id="UP000824145">
    <property type="component" value="Unassembled WGS sequence"/>
</dbReference>
<gene>
    <name evidence="2" type="ORF">IAB07_04715</name>
</gene>
<organism evidence="2 3">
    <name type="scientific">Candidatus Caccalectryoclostridium excrementigallinarum</name>
    <dbReference type="NCBI Taxonomy" id="2840710"/>
    <lineage>
        <taxon>Bacteria</taxon>
        <taxon>Bacillati</taxon>
        <taxon>Bacillota</taxon>
        <taxon>Clostridia</taxon>
        <taxon>Christensenellales</taxon>
        <taxon>Christensenellaceae</taxon>
        <taxon>Christensenellaceae incertae sedis</taxon>
        <taxon>Candidatus Caccalectryoclostridium</taxon>
    </lineage>
</organism>
<sequence length="113" mass="13046">MEYLREITADVFDVAARLKEIDERYRLFYNLKAGRYEVYTLIARPVLQVVLAQSPPDCRSVEHVRKTRAERAAQLFEQYKKENERLQRAKLKECAERALSAAAGALSGRKNDA</sequence>
<comment type="caution">
    <text evidence="2">The sequence shown here is derived from an EMBL/GenBank/DDBJ whole genome shotgun (WGS) entry which is preliminary data.</text>
</comment>
<evidence type="ECO:0000313" key="2">
    <source>
        <dbReference type="EMBL" id="HIU63048.1"/>
    </source>
</evidence>
<keyword evidence="1" id="KW-0175">Coiled coil</keyword>
<reference evidence="2" key="1">
    <citation type="submission" date="2020-10" db="EMBL/GenBank/DDBJ databases">
        <authorList>
            <person name="Gilroy R."/>
        </authorList>
    </citation>
    <scope>NUCLEOTIDE SEQUENCE</scope>
    <source>
        <strain evidence="2">9366</strain>
    </source>
</reference>
<reference evidence="2" key="2">
    <citation type="journal article" date="2021" name="PeerJ">
        <title>Extensive microbial diversity within the chicken gut microbiome revealed by metagenomics and culture.</title>
        <authorList>
            <person name="Gilroy R."/>
            <person name="Ravi A."/>
            <person name="Getino M."/>
            <person name="Pursley I."/>
            <person name="Horton D.L."/>
            <person name="Alikhan N.F."/>
            <person name="Baker D."/>
            <person name="Gharbi K."/>
            <person name="Hall N."/>
            <person name="Watson M."/>
            <person name="Adriaenssens E.M."/>
            <person name="Foster-Nyarko E."/>
            <person name="Jarju S."/>
            <person name="Secka A."/>
            <person name="Antonio M."/>
            <person name="Oren A."/>
            <person name="Chaudhuri R.R."/>
            <person name="La Ragione R."/>
            <person name="Hildebrand F."/>
            <person name="Pallen M.J."/>
        </authorList>
    </citation>
    <scope>NUCLEOTIDE SEQUENCE</scope>
    <source>
        <strain evidence="2">9366</strain>
    </source>
</reference>